<evidence type="ECO:0000259" key="6">
    <source>
        <dbReference type="Pfam" id="PF04932"/>
    </source>
</evidence>
<feature type="transmembrane region" description="Helical" evidence="5">
    <location>
        <begin position="237"/>
        <end position="255"/>
    </location>
</feature>
<name>A0ABQ5R5G8_9ACTN</name>
<feature type="transmembrane region" description="Helical" evidence="5">
    <location>
        <begin position="449"/>
        <end position="468"/>
    </location>
</feature>
<dbReference type="InterPro" id="IPR007016">
    <property type="entry name" value="O-antigen_ligase-rel_domated"/>
</dbReference>
<feature type="transmembrane region" description="Helical" evidence="5">
    <location>
        <begin position="79"/>
        <end position="95"/>
    </location>
</feature>
<gene>
    <name evidence="7" type="ORF">Pa4123_73160</name>
</gene>
<dbReference type="InterPro" id="IPR051533">
    <property type="entry name" value="WaaL-like"/>
</dbReference>
<dbReference type="Pfam" id="PF04932">
    <property type="entry name" value="Wzy_C"/>
    <property type="match status" value="1"/>
</dbReference>
<accession>A0ABQ5R5G8</accession>
<feature type="transmembrane region" description="Helical" evidence="5">
    <location>
        <begin position="359"/>
        <end position="379"/>
    </location>
</feature>
<dbReference type="PANTHER" id="PTHR37422:SF23">
    <property type="entry name" value="TEICHURONIC ACID BIOSYNTHESIS PROTEIN TUAE"/>
    <property type="match status" value="1"/>
</dbReference>
<dbReference type="PANTHER" id="PTHR37422">
    <property type="entry name" value="TEICHURONIC ACID BIOSYNTHESIS PROTEIN TUAE"/>
    <property type="match status" value="1"/>
</dbReference>
<evidence type="ECO:0000313" key="7">
    <source>
        <dbReference type="EMBL" id="GLI02039.1"/>
    </source>
</evidence>
<feature type="transmembrane region" description="Helical" evidence="5">
    <location>
        <begin position="275"/>
        <end position="297"/>
    </location>
</feature>
<feature type="transmembrane region" description="Helical" evidence="5">
    <location>
        <begin position="409"/>
        <end position="437"/>
    </location>
</feature>
<evidence type="ECO:0000256" key="2">
    <source>
        <dbReference type="ARBA" id="ARBA00022692"/>
    </source>
</evidence>
<comment type="subcellular location">
    <subcellularLocation>
        <location evidence="1">Membrane</location>
        <topology evidence="1">Multi-pass membrane protein</topology>
    </subcellularLocation>
</comment>
<comment type="caution">
    <text evidence="7">The sequence shown here is derived from an EMBL/GenBank/DDBJ whole genome shotgun (WGS) entry which is preliminary data.</text>
</comment>
<sequence length="504" mass="55376">MLAAEPRIEIAAADGPRPDEHSRGRLSRVLGATLVALLGALLVEVLFETWVQTLLATPYIDAEGNLVAEGPAWPKQVKNALYLTLFAVTLIKILVDRRWRDFRTPADIALGVLAVVLVAAGFAGDSPVKLIGEAVYVYLRGVIVFYAWRAADPDRRRTKAVLGVVAVVVGLNALIAIWQTMAGLNSYQQLGWVNMTWARINRAHALLDHPNHLGHLLALAMLGLFAWLITRSGPIRWRWWVAFGVLALALSATQSRESTLGFVAGAGVICLLRRGRWLAGTAAVTLVVGFAAAQLAVSPENRSELSRRLAGVFSALDLPSGAEKDGFCVEGNEGCEEQDGNQIPQREVRVLYTQQGIELWLARPVLGYGVGQFGGIVAYQHDPLWYKDTRFGPDGFRLYGSNEKQVDSFWLHLLVETGALGALAYLVWLTLLIAPIVRAAWRRKESAHPFLYWAAAAMTFAVLVACLAPSLEDPLFPAQLFTILGLAWVWLRRESTTTLEKDRD</sequence>
<feature type="transmembrane region" description="Helical" evidence="5">
    <location>
        <begin position="160"/>
        <end position="178"/>
    </location>
</feature>
<feature type="domain" description="O-antigen ligase-related" evidence="6">
    <location>
        <begin position="242"/>
        <end position="426"/>
    </location>
</feature>
<keyword evidence="2 5" id="KW-0812">Transmembrane</keyword>
<evidence type="ECO:0000313" key="8">
    <source>
        <dbReference type="Proteomes" id="UP001144280"/>
    </source>
</evidence>
<dbReference type="RefSeq" id="WP_281903514.1">
    <property type="nucleotide sequence ID" value="NZ_BSDI01000053.1"/>
</dbReference>
<organism evidence="7 8">
    <name type="scientific">Phytohabitans aurantiacus</name>
    <dbReference type="NCBI Taxonomy" id="3016789"/>
    <lineage>
        <taxon>Bacteria</taxon>
        <taxon>Bacillati</taxon>
        <taxon>Actinomycetota</taxon>
        <taxon>Actinomycetes</taxon>
        <taxon>Micromonosporales</taxon>
        <taxon>Micromonosporaceae</taxon>
    </lineage>
</organism>
<protein>
    <recommendedName>
        <fullName evidence="6">O-antigen ligase-related domain-containing protein</fullName>
    </recommendedName>
</protein>
<feature type="transmembrane region" description="Helical" evidence="5">
    <location>
        <begin position="212"/>
        <end position="230"/>
    </location>
</feature>
<feature type="transmembrane region" description="Helical" evidence="5">
    <location>
        <begin position="107"/>
        <end position="124"/>
    </location>
</feature>
<keyword evidence="3 5" id="KW-1133">Transmembrane helix</keyword>
<evidence type="ECO:0000256" key="3">
    <source>
        <dbReference type="ARBA" id="ARBA00022989"/>
    </source>
</evidence>
<feature type="transmembrane region" description="Helical" evidence="5">
    <location>
        <begin position="29"/>
        <end position="47"/>
    </location>
</feature>
<proteinExistence type="predicted"/>
<evidence type="ECO:0000256" key="1">
    <source>
        <dbReference type="ARBA" id="ARBA00004141"/>
    </source>
</evidence>
<feature type="transmembrane region" description="Helical" evidence="5">
    <location>
        <begin position="474"/>
        <end position="491"/>
    </location>
</feature>
<dbReference type="Proteomes" id="UP001144280">
    <property type="component" value="Unassembled WGS sequence"/>
</dbReference>
<keyword evidence="4 5" id="KW-0472">Membrane</keyword>
<evidence type="ECO:0000256" key="4">
    <source>
        <dbReference type="ARBA" id="ARBA00023136"/>
    </source>
</evidence>
<reference evidence="7" key="1">
    <citation type="submission" date="2022-12" db="EMBL/GenBank/DDBJ databases">
        <title>New Phytohabitans aurantiacus sp. RD004123 nov., an actinomycete isolated from soil.</title>
        <authorList>
            <person name="Triningsih D.W."/>
            <person name="Harunari E."/>
            <person name="Igarashi Y."/>
        </authorList>
    </citation>
    <scope>NUCLEOTIDE SEQUENCE</scope>
    <source>
        <strain evidence="7">RD004123</strain>
    </source>
</reference>
<dbReference type="EMBL" id="BSDI01000053">
    <property type="protein sequence ID" value="GLI02039.1"/>
    <property type="molecule type" value="Genomic_DNA"/>
</dbReference>
<keyword evidence="8" id="KW-1185">Reference proteome</keyword>
<feature type="transmembrane region" description="Helical" evidence="5">
    <location>
        <begin position="130"/>
        <end position="148"/>
    </location>
</feature>
<evidence type="ECO:0000256" key="5">
    <source>
        <dbReference type="SAM" id="Phobius"/>
    </source>
</evidence>